<dbReference type="InterPro" id="IPR015887">
    <property type="entry name" value="DNA_glyclase_Znf_dom_DNA_BS"/>
</dbReference>
<evidence type="ECO:0000256" key="19">
    <source>
        <dbReference type="ARBA" id="ARBA00044632"/>
    </source>
</evidence>
<reference evidence="23 24" key="1">
    <citation type="submission" date="2015-10" db="EMBL/GenBank/DDBJ databases">
        <title>Candidatus Desulfofervidus auxilii, a hydrogenotrophic sulfate-reducing bacterium involved in the thermophilic anaerobic oxidation of methane.</title>
        <authorList>
            <person name="Krukenberg V."/>
            <person name="Richter M."/>
            <person name="Wegener G."/>
        </authorList>
    </citation>
    <scope>NUCLEOTIDE SEQUENCE [LARGE SCALE GENOMIC DNA]</scope>
    <source>
        <strain evidence="23 24">HS1</strain>
    </source>
</reference>
<comment type="cofactor">
    <cofactor evidence="2">
        <name>Zn(2+)</name>
        <dbReference type="ChEBI" id="CHEBI:29105"/>
    </cofactor>
</comment>
<dbReference type="InterPro" id="IPR012319">
    <property type="entry name" value="FPG_cat"/>
</dbReference>
<keyword evidence="14" id="KW-0234">DNA repair</keyword>
<dbReference type="SUPFAM" id="SSF46946">
    <property type="entry name" value="S13-like H2TH domain"/>
    <property type="match status" value="1"/>
</dbReference>
<sequence length="272" mass="30922">MPELPEVEIIVRKLKTFLIGKVPIRIICNKAKLLKTSQCLSMALDRPIYDISRKGKLIILSVPPYAWLIHLKMTGQLWWQHKDTPLPSYTHLTILFKDTEYQLRFADSRQFGYLQIVPEKVLSQVPFLQKLGPDALTITPLTFKKRLQNRHAIIKSLLLNQQCLAGLGNIYSDEALWLAKIHPLTPANTINQTQIKKLTIAIHKVLKRALKLGGTSIKSYVHPDGQKGLYQNCLFIYGKAGLPCQRCGSLIKRLKIGGRSSYFCPVCQPRIN</sequence>
<keyword evidence="8" id="KW-0479">Metal-binding</keyword>
<comment type="subunit">
    <text evidence="4">Monomer.</text>
</comment>
<keyword evidence="9" id="KW-0227">DNA damage</keyword>
<evidence type="ECO:0000256" key="9">
    <source>
        <dbReference type="ARBA" id="ARBA00022763"/>
    </source>
</evidence>
<name>A0A7U4QII5_DESA2</name>
<dbReference type="Pfam" id="PF01149">
    <property type="entry name" value="Fapy_DNA_glyco"/>
    <property type="match status" value="1"/>
</dbReference>
<gene>
    <name evidence="23" type="ORF">HS1_000175</name>
</gene>
<comment type="similarity">
    <text evidence="3">Belongs to the FPG family.</text>
</comment>
<dbReference type="EC" id="4.2.99.18" evidence="6"/>
<dbReference type="Gene3D" id="1.10.8.50">
    <property type="match status" value="1"/>
</dbReference>
<keyword evidence="17" id="KW-0326">Glycosidase</keyword>
<dbReference type="EMBL" id="CP013015">
    <property type="protein sequence ID" value="AMM39981.1"/>
    <property type="molecule type" value="Genomic_DNA"/>
</dbReference>
<organism evidence="23 24">
    <name type="scientific">Desulfofervidus auxilii</name>
    <dbReference type="NCBI Taxonomy" id="1621989"/>
    <lineage>
        <taxon>Bacteria</taxon>
        <taxon>Pseudomonadati</taxon>
        <taxon>Thermodesulfobacteriota</taxon>
        <taxon>Candidatus Desulfofervidia</taxon>
        <taxon>Candidatus Desulfofervidales</taxon>
        <taxon>Candidatus Desulfofervidaceae</taxon>
        <taxon>Candidatus Desulfofervidus</taxon>
    </lineage>
</organism>
<evidence type="ECO:0000256" key="14">
    <source>
        <dbReference type="ARBA" id="ARBA00023204"/>
    </source>
</evidence>
<evidence type="ECO:0000256" key="15">
    <source>
        <dbReference type="ARBA" id="ARBA00023239"/>
    </source>
</evidence>
<evidence type="ECO:0000256" key="18">
    <source>
        <dbReference type="ARBA" id="ARBA00030638"/>
    </source>
</evidence>
<evidence type="ECO:0000313" key="23">
    <source>
        <dbReference type="EMBL" id="AMM39981.1"/>
    </source>
</evidence>
<dbReference type="CDD" id="cd08966">
    <property type="entry name" value="EcFpg-like_N"/>
    <property type="match status" value="1"/>
</dbReference>
<dbReference type="PROSITE" id="PS01242">
    <property type="entry name" value="ZF_FPG_1"/>
    <property type="match status" value="1"/>
</dbReference>
<keyword evidence="12" id="KW-0862">Zinc</keyword>
<dbReference type="SMART" id="SM00898">
    <property type="entry name" value="Fapy_DNA_glyco"/>
    <property type="match status" value="1"/>
</dbReference>
<evidence type="ECO:0000256" key="10">
    <source>
        <dbReference type="ARBA" id="ARBA00022771"/>
    </source>
</evidence>
<evidence type="ECO:0000256" key="5">
    <source>
        <dbReference type="ARBA" id="ARBA00012024"/>
    </source>
</evidence>
<dbReference type="InterPro" id="IPR010663">
    <property type="entry name" value="Znf_FPG/IleRS"/>
</dbReference>
<comment type="catalytic activity">
    <reaction evidence="19">
        <text>2'-deoxyribonucleotide-(2'-deoxyribose 5'-phosphate)-2'-deoxyribonucleotide-DNA = a 3'-end 2'-deoxyribonucleotide-(2,3-dehydro-2,3-deoxyribose 5'-phosphate)-DNA + a 5'-end 5'-phospho-2'-deoxyribonucleoside-DNA + H(+)</text>
        <dbReference type="Rhea" id="RHEA:66592"/>
        <dbReference type="Rhea" id="RHEA-COMP:13180"/>
        <dbReference type="Rhea" id="RHEA-COMP:16897"/>
        <dbReference type="Rhea" id="RHEA-COMP:17067"/>
        <dbReference type="ChEBI" id="CHEBI:15378"/>
        <dbReference type="ChEBI" id="CHEBI:136412"/>
        <dbReference type="ChEBI" id="CHEBI:157695"/>
        <dbReference type="ChEBI" id="CHEBI:167181"/>
        <dbReference type="EC" id="4.2.99.18"/>
    </reaction>
</comment>
<dbReference type="Gene3D" id="3.20.190.10">
    <property type="entry name" value="MutM-like, N-terminal"/>
    <property type="match status" value="1"/>
</dbReference>
<dbReference type="AlphaFoldDB" id="A0A7U4QII5"/>
<dbReference type="PANTHER" id="PTHR22993:SF9">
    <property type="entry name" value="FORMAMIDOPYRIMIDINE-DNA GLYCOSYLASE"/>
    <property type="match status" value="1"/>
</dbReference>
<dbReference type="InterPro" id="IPR020629">
    <property type="entry name" value="FPG_Glyclase"/>
</dbReference>
<dbReference type="SUPFAM" id="SSF81624">
    <property type="entry name" value="N-terminal domain of MutM-like DNA repair proteins"/>
    <property type="match status" value="1"/>
</dbReference>
<dbReference type="GO" id="GO:0006284">
    <property type="term" value="P:base-excision repair"/>
    <property type="evidence" value="ECO:0007669"/>
    <property type="project" value="InterPro"/>
</dbReference>
<evidence type="ECO:0000256" key="4">
    <source>
        <dbReference type="ARBA" id="ARBA00011245"/>
    </source>
</evidence>
<dbReference type="GO" id="GO:0034039">
    <property type="term" value="F:8-oxo-7,8-dihydroguanine DNA N-glycosylase activity"/>
    <property type="evidence" value="ECO:0007669"/>
    <property type="project" value="TreeGrafter"/>
</dbReference>
<protein>
    <recommendedName>
        <fullName evidence="7">Formamidopyrimidine-DNA glycosylase</fullName>
        <ecNumber evidence="5">3.2.2.23</ecNumber>
        <ecNumber evidence="6">4.2.99.18</ecNumber>
    </recommendedName>
    <alternativeName>
        <fullName evidence="18">DNA-(apurinic or apyrimidinic site) lyase MutM</fullName>
    </alternativeName>
</protein>
<dbReference type="Proteomes" id="UP000070560">
    <property type="component" value="Chromosome"/>
</dbReference>
<evidence type="ECO:0000259" key="22">
    <source>
        <dbReference type="PROSITE" id="PS51068"/>
    </source>
</evidence>
<evidence type="ECO:0000256" key="7">
    <source>
        <dbReference type="ARBA" id="ARBA00016240"/>
    </source>
</evidence>
<dbReference type="InterPro" id="IPR000214">
    <property type="entry name" value="Znf_DNA_glyclase/AP_lyase"/>
</dbReference>
<dbReference type="GO" id="GO:0140078">
    <property type="term" value="F:class I DNA-(apurinic or apyrimidinic site) endonuclease activity"/>
    <property type="evidence" value="ECO:0007669"/>
    <property type="project" value="UniProtKB-EC"/>
</dbReference>
<keyword evidence="15" id="KW-0456">Lyase</keyword>
<evidence type="ECO:0000313" key="24">
    <source>
        <dbReference type="Proteomes" id="UP000070560"/>
    </source>
</evidence>
<evidence type="ECO:0000256" key="8">
    <source>
        <dbReference type="ARBA" id="ARBA00022723"/>
    </source>
</evidence>
<dbReference type="PROSITE" id="PS51068">
    <property type="entry name" value="FPG_CAT"/>
    <property type="match status" value="1"/>
</dbReference>
<dbReference type="SMART" id="SM01232">
    <property type="entry name" value="H2TH"/>
    <property type="match status" value="1"/>
</dbReference>
<dbReference type="InterPro" id="IPR015886">
    <property type="entry name" value="H2TH_FPG"/>
</dbReference>
<dbReference type="PROSITE" id="PS51066">
    <property type="entry name" value="ZF_FPG_2"/>
    <property type="match status" value="1"/>
</dbReference>
<evidence type="ECO:0000256" key="11">
    <source>
        <dbReference type="ARBA" id="ARBA00022801"/>
    </source>
</evidence>
<evidence type="ECO:0000256" key="16">
    <source>
        <dbReference type="ARBA" id="ARBA00023268"/>
    </source>
</evidence>
<dbReference type="KEGG" id="daw:HS1_000175"/>
<dbReference type="RefSeq" id="WP_066060292.1">
    <property type="nucleotide sequence ID" value="NZ_CP013015.1"/>
</dbReference>
<dbReference type="NCBIfam" id="TIGR00577">
    <property type="entry name" value="fpg"/>
    <property type="match status" value="1"/>
</dbReference>
<keyword evidence="10 20" id="KW-0863">Zinc-finger</keyword>
<dbReference type="InterPro" id="IPR010979">
    <property type="entry name" value="Ribosomal_uS13-like_H2TH"/>
</dbReference>
<evidence type="ECO:0000256" key="13">
    <source>
        <dbReference type="ARBA" id="ARBA00023125"/>
    </source>
</evidence>
<evidence type="ECO:0000256" key="6">
    <source>
        <dbReference type="ARBA" id="ARBA00012720"/>
    </source>
</evidence>
<dbReference type="NCBIfam" id="NF002211">
    <property type="entry name" value="PRK01103.1"/>
    <property type="match status" value="1"/>
</dbReference>
<keyword evidence="11" id="KW-0378">Hydrolase</keyword>
<evidence type="ECO:0000256" key="1">
    <source>
        <dbReference type="ARBA" id="ARBA00001668"/>
    </source>
</evidence>
<feature type="domain" description="Formamidopyrimidine-DNA glycosylase catalytic" evidence="22">
    <location>
        <begin position="2"/>
        <end position="112"/>
    </location>
</feature>
<evidence type="ECO:0000256" key="20">
    <source>
        <dbReference type="PROSITE-ProRule" id="PRU00391"/>
    </source>
</evidence>
<keyword evidence="24" id="KW-1185">Reference proteome</keyword>
<proteinExistence type="inferred from homology"/>
<keyword evidence="16" id="KW-0511">Multifunctional enzyme</keyword>
<dbReference type="Pfam" id="PF06827">
    <property type="entry name" value="zf-FPG_IleRS"/>
    <property type="match status" value="1"/>
</dbReference>
<evidence type="ECO:0000256" key="12">
    <source>
        <dbReference type="ARBA" id="ARBA00022833"/>
    </source>
</evidence>
<feature type="domain" description="FPG-type" evidence="21">
    <location>
        <begin position="235"/>
        <end position="269"/>
    </location>
</feature>
<dbReference type="OrthoDB" id="9800855at2"/>
<dbReference type="PANTHER" id="PTHR22993">
    <property type="entry name" value="FORMAMIDOPYRIMIDINE-DNA GLYCOSYLASE"/>
    <property type="match status" value="1"/>
</dbReference>
<dbReference type="GO" id="GO:0008270">
    <property type="term" value="F:zinc ion binding"/>
    <property type="evidence" value="ECO:0007669"/>
    <property type="project" value="UniProtKB-KW"/>
</dbReference>
<dbReference type="InterPro" id="IPR035937">
    <property type="entry name" value="FPG_N"/>
</dbReference>
<comment type="catalytic activity">
    <reaction evidence="1">
        <text>Hydrolysis of DNA containing ring-opened 7-methylguanine residues, releasing 2,6-diamino-4-hydroxy-5-(N-methyl)formamidopyrimidine.</text>
        <dbReference type="EC" id="3.2.2.23"/>
    </reaction>
</comment>
<evidence type="ECO:0000256" key="17">
    <source>
        <dbReference type="ARBA" id="ARBA00023295"/>
    </source>
</evidence>
<dbReference type="Pfam" id="PF06831">
    <property type="entry name" value="H2TH"/>
    <property type="match status" value="1"/>
</dbReference>
<keyword evidence="13" id="KW-0238">DNA-binding</keyword>
<accession>A0A7U4QII5</accession>
<evidence type="ECO:0000256" key="3">
    <source>
        <dbReference type="ARBA" id="ARBA00009409"/>
    </source>
</evidence>
<evidence type="ECO:0000259" key="21">
    <source>
        <dbReference type="PROSITE" id="PS51066"/>
    </source>
</evidence>
<dbReference type="EC" id="3.2.2.23" evidence="5"/>
<evidence type="ECO:0000256" key="2">
    <source>
        <dbReference type="ARBA" id="ARBA00001947"/>
    </source>
</evidence>
<dbReference type="FunFam" id="1.10.8.50:FF:000003">
    <property type="entry name" value="Formamidopyrimidine-DNA glycosylase"/>
    <property type="match status" value="1"/>
</dbReference>
<dbReference type="GO" id="GO:0003684">
    <property type="term" value="F:damaged DNA binding"/>
    <property type="evidence" value="ECO:0007669"/>
    <property type="project" value="InterPro"/>
</dbReference>
<dbReference type="SUPFAM" id="SSF57716">
    <property type="entry name" value="Glucocorticoid receptor-like (DNA-binding domain)"/>
    <property type="match status" value="1"/>
</dbReference>